<dbReference type="KEGG" id="glz:GLAREA_01991"/>
<dbReference type="EMBL" id="KE145371">
    <property type="protein sequence ID" value="EPE26079.1"/>
    <property type="molecule type" value="Genomic_DNA"/>
</dbReference>
<name>S3CLJ2_GLAL2</name>
<sequence length="1016" mass="117055">MPPKPWVEKELELAGAGRTHIPDLKGDLHCLFARKNWIKVTEEHYQTLLPSMQLASRLIEVGMPYVASFLPSDGITSKTISPDDDAISYEQISLKESVTKGGVTAARLELEKIADNVQWEVNPDIFSSMNSWGTSILTQQTQPWSYENTEMIRASDTALRNRGKTRRSIIIGIATQYIDTIINNPRDSEHHLRAVWHAALTMVHEVGHIIWNHDFNHVPERGEPHVGDMCWAELGIAFTSWLFSGNTPTTIPTVHYLEDPFDRPLIWRHDKTLRDVEFLGVNSRPFYVTYWSVSTEFLEKTLSQKFWDDIGSPKSMGFSAKARARIQPVMSSGTPKPATAMILDFTYDGIHPLRWRSECLDRGPKPDTLSQLTMMELEFARVEMEEEKDAIRRMRRRNSQPYSVQDSYSTNNLLGLEEDVIEPDMTTSIDHENSSTRIEVRVLADDNHLNVGTSTSVMSAAYDFFLEYKKGDSRDFYRELTLTHEAEVDKILIRTSPLFISNSFTRLEAHQFILDHDLRIWKPLKPSQLWQKSKLDRHNQEDRVVISRIRNYLLYQRFNKHKCEARWHQSVLKIFKKIAESALTWCVEDHTQYCEIHDIPIELTDDDKKICLKVYNHLQEDCKRFQRENHLWDDNGVEYYDPIRAAANVTTEWIKEDYTHFFRQHHLPVWGTEEVLIERYYAWKWELENGHTRPGNGLGKHVSRINSINWNILVFHLDVNNTSIEAIKSAIYTKGTFPANCEFELRIPNEERPLENDKALGLYTTEGDGRNPLVMPDLLELEVIERQSRKVHIDKRKRGRSGSTQPPLFNKRQAIHRDKAYARESAYDSLVETIPHAPSPTIAERLASLSATSNLFCRAMLPDSELTVLRPNDGYNQAVKLPATVLLSQIKEAEELLGKRVGDPEHKQRELEHLHSVEGSKKSAMSSYMSQIKKGIRREYSASGVENQRLREKALRELYSKLKLASRAASSGRVGRNGPPRYVGGDDPYPDFKGKVIYDEATGVPYPVPYRDIAQF</sequence>
<reference evidence="2 3" key="1">
    <citation type="journal article" date="2013" name="BMC Genomics">
        <title>Genomics-driven discovery of the pneumocandin biosynthetic gene cluster in the fungus Glarea lozoyensis.</title>
        <authorList>
            <person name="Chen L."/>
            <person name="Yue Q."/>
            <person name="Zhang X."/>
            <person name="Xiang M."/>
            <person name="Wang C."/>
            <person name="Li S."/>
            <person name="Che Y."/>
            <person name="Ortiz-Lopez F.J."/>
            <person name="Bills G.F."/>
            <person name="Liu X."/>
            <person name="An Z."/>
        </authorList>
    </citation>
    <scope>NUCLEOTIDE SEQUENCE [LARGE SCALE GENOMIC DNA]</scope>
    <source>
        <strain evidence="3">ATCC 20868 / MF5171</strain>
    </source>
</reference>
<evidence type="ECO:0000256" key="1">
    <source>
        <dbReference type="SAM" id="MobiDB-lite"/>
    </source>
</evidence>
<keyword evidence="3" id="KW-1185">Reference proteome</keyword>
<proteinExistence type="predicted"/>
<gene>
    <name evidence="2" type="ORF">GLAREA_01991</name>
</gene>
<evidence type="ECO:0000313" key="3">
    <source>
        <dbReference type="Proteomes" id="UP000016922"/>
    </source>
</evidence>
<organism evidence="2 3">
    <name type="scientific">Glarea lozoyensis (strain ATCC 20868 / MF5171)</name>
    <dbReference type="NCBI Taxonomy" id="1116229"/>
    <lineage>
        <taxon>Eukaryota</taxon>
        <taxon>Fungi</taxon>
        <taxon>Dikarya</taxon>
        <taxon>Ascomycota</taxon>
        <taxon>Pezizomycotina</taxon>
        <taxon>Leotiomycetes</taxon>
        <taxon>Helotiales</taxon>
        <taxon>Helotiaceae</taxon>
        <taxon>Glarea</taxon>
    </lineage>
</organism>
<dbReference type="OMA" id="ETHDDGM"/>
<protein>
    <submittedName>
        <fullName evidence="2">Uncharacterized protein</fullName>
    </submittedName>
</protein>
<dbReference type="eggNOG" id="ENOG502SXP0">
    <property type="taxonomic scope" value="Eukaryota"/>
</dbReference>
<dbReference type="GeneID" id="19461049"/>
<dbReference type="OrthoDB" id="10254945at2759"/>
<dbReference type="Proteomes" id="UP000016922">
    <property type="component" value="Unassembled WGS sequence"/>
</dbReference>
<dbReference type="AlphaFoldDB" id="S3CLJ2"/>
<feature type="region of interest" description="Disordered" evidence="1">
    <location>
        <begin position="790"/>
        <end position="815"/>
    </location>
</feature>
<dbReference type="RefSeq" id="XP_008087398.1">
    <property type="nucleotide sequence ID" value="XM_008089207.1"/>
</dbReference>
<feature type="compositionally biased region" description="Basic residues" evidence="1">
    <location>
        <begin position="790"/>
        <end position="800"/>
    </location>
</feature>
<dbReference type="STRING" id="1116229.S3CLJ2"/>
<dbReference type="HOGENOM" id="CLU_296829_0_0_1"/>
<accession>S3CLJ2</accession>
<evidence type="ECO:0000313" key="2">
    <source>
        <dbReference type="EMBL" id="EPE26079.1"/>
    </source>
</evidence>